<accession>A0ACC1HDG5</accession>
<evidence type="ECO:0000313" key="2">
    <source>
        <dbReference type="Proteomes" id="UP001145114"/>
    </source>
</evidence>
<comment type="caution">
    <text evidence="1">The sequence shown here is derived from an EMBL/GenBank/DDBJ whole genome shotgun (WGS) entry which is preliminary data.</text>
</comment>
<sequence>MGVCMSHEKDLDALRSAEIDRHLEEERDRRNQEVKILLLGSGESGKSTIVKQMKIIHQNGYTKEELAMFRPTIYKNVIDSAHELVTGMQICDMWPENEENRAFAEELLELDENSGIYTGITRRFVDSMELLWRDLVIPRLLVRSSDFYIMDSAPYFFSNIRRIGSDDYLPTEADVLRSRSKTTGIIETRFIMGHTSIQ</sequence>
<protein>
    <submittedName>
        <fullName evidence="1">Guanine nucleotide-binding protein alpha-2 subunit</fullName>
    </submittedName>
</protein>
<reference evidence="1" key="1">
    <citation type="submission" date="2022-06" db="EMBL/GenBank/DDBJ databases">
        <title>Phylogenomic reconstructions and comparative analyses of Kickxellomycotina fungi.</title>
        <authorList>
            <person name="Reynolds N.K."/>
            <person name="Stajich J.E."/>
            <person name="Barry K."/>
            <person name="Grigoriev I.V."/>
            <person name="Crous P."/>
            <person name="Smith M.E."/>
        </authorList>
    </citation>
    <scope>NUCLEOTIDE SEQUENCE</scope>
    <source>
        <strain evidence="1">RSA 2271</strain>
    </source>
</reference>
<keyword evidence="2" id="KW-1185">Reference proteome</keyword>
<organism evidence="1 2">
    <name type="scientific">Spiromyces aspiralis</name>
    <dbReference type="NCBI Taxonomy" id="68401"/>
    <lineage>
        <taxon>Eukaryota</taxon>
        <taxon>Fungi</taxon>
        <taxon>Fungi incertae sedis</taxon>
        <taxon>Zoopagomycota</taxon>
        <taxon>Kickxellomycotina</taxon>
        <taxon>Kickxellomycetes</taxon>
        <taxon>Kickxellales</taxon>
        <taxon>Kickxellaceae</taxon>
        <taxon>Spiromyces</taxon>
    </lineage>
</organism>
<proteinExistence type="predicted"/>
<evidence type="ECO:0000313" key="1">
    <source>
        <dbReference type="EMBL" id="KAJ1674594.1"/>
    </source>
</evidence>
<dbReference type="Proteomes" id="UP001145114">
    <property type="component" value="Unassembled WGS sequence"/>
</dbReference>
<gene>
    <name evidence="1" type="primary">GPA2_2</name>
    <name evidence="1" type="ORF">EV182_002960</name>
</gene>
<dbReference type="EMBL" id="JAMZIH010005831">
    <property type="protein sequence ID" value="KAJ1674594.1"/>
    <property type="molecule type" value="Genomic_DNA"/>
</dbReference>
<name>A0ACC1HDG5_9FUNG</name>